<dbReference type="NCBIfam" id="TIGR00046">
    <property type="entry name" value="RsmE family RNA methyltransferase"/>
    <property type="match status" value="1"/>
</dbReference>
<keyword evidence="16" id="KW-1185">Reference proteome</keyword>
<dbReference type="AlphaFoldDB" id="A0A227KPV6"/>
<feature type="domain" description="Ribosomal RNA small subunit methyltransferase E methyltransferase" evidence="13">
    <location>
        <begin position="72"/>
        <end position="229"/>
    </location>
</feature>
<dbReference type="PANTHER" id="PTHR30027">
    <property type="entry name" value="RIBOSOMAL RNA SMALL SUBUNIT METHYLTRANSFERASE E"/>
    <property type="match status" value="1"/>
</dbReference>
<dbReference type="GO" id="GO:0070042">
    <property type="term" value="F:rRNA (uridine-N3-)-methyltransferase activity"/>
    <property type="evidence" value="ECO:0007669"/>
    <property type="project" value="TreeGrafter"/>
</dbReference>
<protein>
    <recommendedName>
        <fullName evidence="4 12">Ribosomal RNA small subunit methyltransferase E</fullName>
        <ecNumber evidence="3 12">2.1.1.193</ecNumber>
    </recommendedName>
</protein>
<evidence type="ECO:0000256" key="6">
    <source>
        <dbReference type="ARBA" id="ARBA00022552"/>
    </source>
</evidence>
<dbReference type="Gene3D" id="3.40.1280.10">
    <property type="match status" value="1"/>
</dbReference>
<evidence type="ECO:0000256" key="11">
    <source>
        <dbReference type="ARBA" id="ARBA00047944"/>
    </source>
</evidence>
<dbReference type="NCBIfam" id="NF008692">
    <property type="entry name" value="PRK11713.1-5"/>
    <property type="match status" value="1"/>
</dbReference>
<keyword evidence="6 12" id="KW-0698">rRNA processing</keyword>
<evidence type="ECO:0000313" key="16">
    <source>
        <dbReference type="Proteomes" id="UP000214610"/>
    </source>
</evidence>
<evidence type="ECO:0000256" key="8">
    <source>
        <dbReference type="ARBA" id="ARBA00022679"/>
    </source>
</evidence>
<evidence type="ECO:0000256" key="2">
    <source>
        <dbReference type="ARBA" id="ARBA00005528"/>
    </source>
</evidence>
<comment type="caution">
    <text evidence="15">The sequence shown here is derived from an EMBL/GenBank/DDBJ whole genome shotgun (WGS) entry which is preliminary data.</text>
</comment>
<dbReference type="EC" id="2.1.1.193" evidence="3 12"/>
<feature type="domain" description="Ribosomal RNA small subunit methyltransferase E PUA-like" evidence="14">
    <location>
        <begin position="20"/>
        <end position="64"/>
    </location>
</feature>
<evidence type="ECO:0000259" key="13">
    <source>
        <dbReference type="Pfam" id="PF04452"/>
    </source>
</evidence>
<evidence type="ECO:0000256" key="5">
    <source>
        <dbReference type="ARBA" id="ARBA00022490"/>
    </source>
</evidence>
<keyword evidence="8 12" id="KW-0808">Transferase</keyword>
<dbReference type="Pfam" id="PF04452">
    <property type="entry name" value="Methyltrans_RNA"/>
    <property type="match status" value="1"/>
</dbReference>
<dbReference type="Proteomes" id="UP000214610">
    <property type="component" value="Unassembled WGS sequence"/>
</dbReference>
<dbReference type="RefSeq" id="WP_066593744.1">
    <property type="nucleotide sequence ID" value="NZ_CAJTBZ010000005.1"/>
</dbReference>
<dbReference type="InterPro" id="IPR015947">
    <property type="entry name" value="PUA-like_sf"/>
</dbReference>
<comment type="subcellular location">
    <subcellularLocation>
        <location evidence="1 12">Cytoplasm</location>
    </subcellularLocation>
</comment>
<dbReference type="CDD" id="cd18084">
    <property type="entry name" value="RsmE-like"/>
    <property type="match status" value="1"/>
</dbReference>
<dbReference type="EMBL" id="NHMP01000002">
    <property type="protein sequence ID" value="OXE50292.1"/>
    <property type="molecule type" value="Genomic_DNA"/>
</dbReference>
<proteinExistence type="inferred from homology"/>
<dbReference type="SUPFAM" id="SSF75217">
    <property type="entry name" value="alpha/beta knot"/>
    <property type="match status" value="1"/>
</dbReference>
<keyword evidence="5 12" id="KW-0963">Cytoplasm</keyword>
<evidence type="ECO:0000259" key="14">
    <source>
        <dbReference type="Pfam" id="PF20260"/>
    </source>
</evidence>
<accession>A0A227KPV6</accession>
<dbReference type="InterPro" id="IPR046886">
    <property type="entry name" value="RsmE_MTase_dom"/>
</dbReference>
<comment type="catalytic activity">
    <reaction evidence="11 12">
        <text>uridine(1498) in 16S rRNA + S-adenosyl-L-methionine = N(3)-methyluridine(1498) in 16S rRNA + S-adenosyl-L-homocysteine + H(+)</text>
        <dbReference type="Rhea" id="RHEA:42920"/>
        <dbReference type="Rhea" id="RHEA-COMP:10283"/>
        <dbReference type="Rhea" id="RHEA-COMP:10284"/>
        <dbReference type="ChEBI" id="CHEBI:15378"/>
        <dbReference type="ChEBI" id="CHEBI:57856"/>
        <dbReference type="ChEBI" id="CHEBI:59789"/>
        <dbReference type="ChEBI" id="CHEBI:65315"/>
        <dbReference type="ChEBI" id="CHEBI:74502"/>
        <dbReference type="EC" id="2.1.1.193"/>
    </reaction>
</comment>
<keyword evidence="7 12" id="KW-0489">Methyltransferase</keyword>
<evidence type="ECO:0000256" key="3">
    <source>
        <dbReference type="ARBA" id="ARBA00012328"/>
    </source>
</evidence>
<dbReference type="PIRSF" id="PIRSF015601">
    <property type="entry name" value="MTase_slr0722"/>
    <property type="match status" value="1"/>
</dbReference>
<evidence type="ECO:0000256" key="10">
    <source>
        <dbReference type="ARBA" id="ARBA00025699"/>
    </source>
</evidence>
<dbReference type="GO" id="GO:0005737">
    <property type="term" value="C:cytoplasm"/>
    <property type="evidence" value="ECO:0007669"/>
    <property type="project" value="UniProtKB-SubCell"/>
</dbReference>
<evidence type="ECO:0000256" key="7">
    <source>
        <dbReference type="ARBA" id="ARBA00022603"/>
    </source>
</evidence>
<dbReference type="GO" id="GO:0070475">
    <property type="term" value="P:rRNA base methylation"/>
    <property type="evidence" value="ECO:0007669"/>
    <property type="project" value="TreeGrafter"/>
</dbReference>
<evidence type="ECO:0000256" key="12">
    <source>
        <dbReference type="PIRNR" id="PIRNR015601"/>
    </source>
</evidence>
<name>A0A227KPV6_9BURK</name>
<dbReference type="InterPro" id="IPR006700">
    <property type="entry name" value="RsmE"/>
</dbReference>
<dbReference type="GeneID" id="78361862"/>
<dbReference type="PANTHER" id="PTHR30027:SF3">
    <property type="entry name" value="16S RRNA (URACIL(1498)-N(3))-METHYLTRANSFERASE"/>
    <property type="match status" value="1"/>
</dbReference>
<gene>
    <name evidence="15" type="ORF">ADH67_04695</name>
</gene>
<organism evidence="15 16">
    <name type="scientific">Turicimonas muris</name>
    <dbReference type="NCBI Taxonomy" id="1796652"/>
    <lineage>
        <taxon>Bacteria</taxon>
        <taxon>Pseudomonadati</taxon>
        <taxon>Pseudomonadota</taxon>
        <taxon>Betaproteobacteria</taxon>
        <taxon>Burkholderiales</taxon>
        <taxon>Sutterellaceae</taxon>
        <taxon>Turicimonas</taxon>
    </lineage>
</organism>
<keyword evidence="9 12" id="KW-0949">S-adenosyl-L-methionine</keyword>
<comment type="similarity">
    <text evidence="2 12">Belongs to the RNA methyltransferase RsmE family.</text>
</comment>
<reference evidence="16" key="1">
    <citation type="submission" date="2017-05" db="EMBL/GenBank/DDBJ databases">
        <title>Improved OligoMM genomes.</title>
        <authorList>
            <person name="Garzetti D."/>
        </authorList>
    </citation>
    <scope>NUCLEOTIDE SEQUENCE [LARGE SCALE GENOMIC DNA]</scope>
    <source>
        <strain evidence="16">YL45</strain>
    </source>
</reference>
<sequence>MPRFYVPDIAYKVGEEVVLPPEAIHHAMRVLRMREDDEAELFDGNGKSAKGTIHFAKDFASVKILETAFTQENSLKIVLLQSLVSNEKMDWIVEKACELGVTELIVFPADRSEVKLIGDKLLKRIERWNKIVVSACKQCKRSALLKVSWLPSLQDFNPEGIQKNFIMIPQATLSEKAEEKIESVSFAIGPEGGLSQREIQLLMEKGFEPKQLGQFVFRTETAGIVAASYAHTLWDWN</sequence>
<dbReference type="SUPFAM" id="SSF88697">
    <property type="entry name" value="PUA domain-like"/>
    <property type="match status" value="1"/>
</dbReference>
<dbReference type="Pfam" id="PF20260">
    <property type="entry name" value="PUA_4"/>
    <property type="match status" value="1"/>
</dbReference>
<dbReference type="InterPro" id="IPR029028">
    <property type="entry name" value="Alpha/beta_knot_MTases"/>
</dbReference>
<dbReference type="InterPro" id="IPR029026">
    <property type="entry name" value="tRNA_m1G_MTases_N"/>
</dbReference>
<evidence type="ECO:0000313" key="15">
    <source>
        <dbReference type="EMBL" id="OXE50292.1"/>
    </source>
</evidence>
<dbReference type="Gene3D" id="2.40.240.20">
    <property type="entry name" value="Hypothetical PUA domain-like, domain 1"/>
    <property type="match status" value="1"/>
</dbReference>
<dbReference type="InterPro" id="IPR046887">
    <property type="entry name" value="RsmE_PUA-like"/>
</dbReference>
<evidence type="ECO:0000256" key="4">
    <source>
        <dbReference type="ARBA" id="ARBA00013673"/>
    </source>
</evidence>
<evidence type="ECO:0000256" key="9">
    <source>
        <dbReference type="ARBA" id="ARBA00022691"/>
    </source>
</evidence>
<evidence type="ECO:0000256" key="1">
    <source>
        <dbReference type="ARBA" id="ARBA00004496"/>
    </source>
</evidence>
<comment type="function">
    <text evidence="10 12">Specifically methylates the N3 position of the uracil ring of uridine 1498 (m3U1498) in 16S rRNA. Acts on the fully assembled 30S ribosomal subunit.</text>
</comment>